<dbReference type="NCBIfam" id="NF038110">
    <property type="entry name" value="Lys_methyl_FliB"/>
    <property type="match status" value="1"/>
</dbReference>
<gene>
    <name evidence="1" type="ordered locus">Clole_3569</name>
</gene>
<organism evidence="1 2">
    <name type="scientific">Cellulosilyticum lentocellum (strain ATCC 49066 / DSM 5427 / NCIMB 11756 / RHM5)</name>
    <name type="common">Clostridium lentocellum</name>
    <dbReference type="NCBI Taxonomy" id="642492"/>
    <lineage>
        <taxon>Bacteria</taxon>
        <taxon>Bacillati</taxon>
        <taxon>Bacillota</taxon>
        <taxon>Clostridia</taxon>
        <taxon>Lachnospirales</taxon>
        <taxon>Cellulosilyticaceae</taxon>
        <taxon>Cellulosilyticum</taxon>
    </lineage>
</organism>
<evidence type="ECO:0000313" key="1">
    <source>
        <dbReference type="EMBL" id="ADZ85252.1"/>
    </source>
</evidence>
<dbReference type="KEGG" id="cle:Clole_3569"/>
<evidence type="ECO:0000313" key="2">
    <source>
        <dbReference type="Proteomes" id="UP000008467"/>
    </source>
</evidence>
<sequence>MKILKPEFYSSFKCTGSDCREHCCQDWNIHIDKESFIKYGKIKGEFGSYLNGRITRNRKETYELIYAKINLEDRKCPFLDAKNLCNIYINLGEEYLSNTCKLYPRTIVRYYDRCERRLSLSCPEVVEKLLASQEPLSFLMEEEELSVLDYRNSVQTQYDMQMHDMIWETRALLIDIAQFREIALWKRLLFIKLVEGKVQKVIEEKKYSDFTSVIKEVKSFIQRSDVNEELDKIEPSTERKNLFVKAVLQARTSVSVVNKGFNVCIDDINTFTQKIADEGVMIEKIEREFDTYFTDRKYLLEHFIVYSLYTNVMNVIWTSNLNKEIMNLIINYAVIKQMLIAKWYCNQKRLAFDEIVEIVYSFSRVVEHHTDFIDEIYRQCKEDGYNTLAAVAILAR</sequence>
<dbReference type="HOGENOM" id="CLU_051643_1_0_9"/>
<keyword evidence="2" id="KW-1185">Reference proteome</keyword>
<dbReference type="Proteomes" id="UP000008467">
    <property type="component" value="Chromosome"/>
</dbReference>
<evidence type="ECO:0008006" key="3">
    <source>
        <dbReference type="Google" id="ProtNLM"/>
    </source>
</evidence>
<dbReference type="STRING" id="642492.Clole_3569"/>
<proteinExistence type="predicted"/>
<reference evidence="1 2" key="1">
    <citation type="journal article" date="2011" name="J. Bacteriol.">
        <title>Complete genome sequence of the cellulose-degrading bacterium Cellulosilyticum lentocellum.</title>
        <authorList>
            <consortium name="US DOE Joint Genome Institute"/>
            <person name="Miller D.A."/>
            <person name="Suen G."/>
            <person name="Bruce D."/>
            <person name="Copeland A."/>
            <person name="Cheng J.F."/>
            <person name="Detter C."/>
            <person name="Goodwin L.A."/>
            <person name="Han C.S."/>
            <person name="Hauser L.J."/>
            <person name="Land M.L."/>
            <person name="Lapidus A."/>
            <person name="Lucas S."/>
            <person name="Meincke L."/>
            <person name="Pitluck S."/>
            <person name="Tapia R."/>
            <person name="Teshima H."/>
            <person name="Woyke T."/>
            <person name="Fox B.G."/>
            <person name="Angert E.R."/>
            <person name="Currie C.R."/>
        </authorList>
    </citation>
    <scope>NUCLEOTIDE SEQUENCE [LARGE SCALE GENOMIC DNA]</scope>
    <source>
        <strain evidence="2">ATCC 49066 / DSM 5427 / NCIMB 11756 / RHM5</strain>
    </source>
</reference>
<name>F2JT33_CELLD</name>
<dbReference type="eggNOG" id="COG0727">
    <property type="taxonomic scope" value="Bacteria"/>
</dbReference>
<dbReference type="AlphaFoldDB" id="F2JT33"/>
<dbReference type="EMBL" id="CP002582">
    <property type="protein sequence ID" value="ADZ85252.1"/>
    <property type="molecule type" value="Genomic_DNA"/>
</dbReference>
<accession>F2JT33</accession>
<protein>
    <recommendedName>
        <fullName evidence="3">FliB family protein</fullName>
    </recommendedName>
</protein>
<dbReference type="RefSeq" id="WP_013658528.1">
    <property type="nucleotide sequence ID" value="NC_015275.1"/>
</dbReference>